<sequence length="16" mass="1827">MDESSMRRITVGGMEK</sequence>
<evidence type="ECO:0000313" key="1">
    <source>
        <dbReference type="EMBL" id="ABF95022.1"/>
    </source>
</evidence>
<proteinExistence type="predicted"/>
<organism evidence="1">
    <name type="scientific">Oryza sativa subsp. japonica</name>
    <name type="common">Rice</name>
    <dbReference type="NCBI Taxonomy" id="39947"/>
    <lineage>
        <taxon>Eukaryota</taxon>
        <taxon>Viridiplantae</taxon>
        <taxon>Streptophyta</taxon>
        <taxon>Embryophyta</taxon>
        <taxon>Tracheophyta</taxon>
        <taxon>Spermatophyta</taxon>
        <taxon>Magnoliopsida</taxon>
        <taxon>Liliopsida</taxon>
        <taxon>Poales</taxon>
        <taxon>Poaceae</taxon>
        <taxon>BOP clade</taxon>
        <taxon>Oryzoideae</taxon>
        <taxon>Oryzeae</taxon>
        <taxon>Oryzinae</taxon>
        <taxon>Oryza</taxon>
        <taxon>Oryza sativa</taxon>
    </lineage>
</organism>
<dbReference type="AlphaFoldDB" id="Q10NY3"/>
<reference evidence="1" key="2">
    <citation type="submission" date="2006-06" db="EMBL/GenBank/DDBJ databases">
        <authorList>
            <person name="Buell R."/>
            <person name="Wing R.A."/>
            <person name="McCombie W.A."/>
            <person name="Ouyang S."/>
        </authorList>
    </citation>
    <scope>NUCLEOTIDE SEQUENCE</scope>
</reference>
<protein>
    <submittedName>
        <fullName evidence="1">Uncharacterized protein</fullName>
    </submittedName>
</protein>
<accession>Q10NY3</accession>
<name>Q10NY3_ORYSJ</name>
<reference evidence="1" key="1">
    <citation type="journal article" date="2005" name="Genome Res.">
        <title>Sequence, annotation, and analysis of synteny between rice chromosome 3 and diverged grass species.</title>
        <authorList>
            <consortium name="Rice Chromosome 3 Sequencing Consortium"/>
            <person name="Buell C.R."/>
            <person name="Yuan Q."/>
            <person name="Ouyang S."/>
            <person name="Liu J."/>
            <person name="Zhu W."/>
            <person name="Wang A."/>
            <person name="Maiti R."/>
            <person name="Haas B."/>
            <person name="Wortman J."/>
            <person name="Pertea M."/>
            <person name="Jones K.M."/>
            <person name="Kim M."/>
            <person name="Overton L."/>
            <person name="Tsitrin T."/>
            <person name="Fadrosh D."/>
            <person name="Bera J."/>
            <person name="Weaver B."/>
            <person name="Jin S."/>
            <person name="Johri S."/>
            <person name="Reardon M."/>
            <person name="Webb K."/>
            <person name="Hill J."/>
            <person name="Moffat K."/>
            <person name="Tallon L."/>
            <person name="Van Aken S."/>
            <person name="Lewis M."/>
            <person name="Utterback T."/>
            <person name="Feldblyum T."/>
            <person name="Zismann V."/>
            <person name="Iobst S."/>
            <person name="Hsiao J."/>
            <person name="de Vazeille A.R."/>
            <person name="Salzberg S.L."/>
            <person name="White O."/>
            <person name="Fraser C."/>
            <person name="Yu Y."/>
            <person name="Kim H."/>
            <person name="Rambo T."/>
            <person name="Currie J."/>
            <person name="Collura K."/>
            <person name="Kernodle-Thompson S."/>
            <person name="Wei F."/>
            <person name="Kudrna K."/>
            <person name="Ammiraju J.S."/>
            <person name="Luo M."/>
            <person name="Goicoechea J.L."/>
            <person name="Wing R.A."/>
            <person name="Henry D."/>
            <person name="Oates R."/>
            <person name="Palmer M."/>
            <person name="Pries G."/>
            <person name="Saski C."/>
            <person name="Simmons J."/>
            <person name="Soderlund C."/>
            <person name="Nelson W."/>
            <person name="de la Bastide M."/>
            <person name="Spiegel L."/>
            <person name="Nascimento L."/>
            <person name="Huang E."/>
            <person name="Preston R."/>
            <person name="Zutavern T."/>
            <person name="Palmer L."/>
            <person name="O'Shaughnessy A."/>
            <person name="Dike S."/>
            <person name="McCombie W.R."/>
            <person name="Minx P."/>
            <person name="Cordum H."/>
            <person name="Wilson R."/>
            <person name="Jin W."/>
            <person name="Lee H.R."/>
            <person name="Jiang J."/>
            <person name="Jackson S."/>
        </authorList>
    </citation>
    <scope>NUCLEOTIDE SEQUENCE [LARGE SCALE GENOMIC DNA]</scope>
</reference>
<gene>
    <name evidence="1" type="ordered locus">LOC_Os03g14968</name>
</gene>
<dbReference type="EMBL" id="DP000009">
    <property type="protein sequence ID" value="ABF95022.1"/>
    <property type="molecule type" value="Genomic_DNA"/>
</dbReference>